<dbReference type="SUPFAM" id="SSF54160">
    <property type="entry name" value="Chromo domain-like"/>
    <property type="match status" value="1"/>
</dbReference>
<evidence type="ECO:0000256" key="1">
    <source>
        <dbReference type="ARBA" id="ARBA00011353"/>
    </source>
</evidence>
<dbReference type="InterPro" id="IPR000953">
    <property type="entry name" value="Chromo/chromo_shadow_dom"/>
</dbReference>
<proteinExistence type="predicted"/>
<dbReference type="Proteomes" id="UP001562354">
    <property type="component" value="Unassembled WGS sequence"/>
</dbReference>
<dbReference type="RefSeq" id="XP_069203111.1">
    <property type="nucleotide sequence ID" value="XM_069345283.1"/>
</dbReference>
<evidence type="ECO:0000256" key="2">
    <source>
        <dbReference type="SAM" id="MobiDB-lite"/>
    </source>
</evidence>
<feature type="domain" description="Chromo" evidence="3">
    <location>
        <begin position="189"/>
        <end position="257"/>
    </location>
</feature>
<name>A0ABR3PL26_9PEZI</name>
<organism evidence="4 5">
    <name type="scientific">Neodothiora populina</name>
    <dbReference type="NCBI Taxonomy" id="2781224"/>
    <lineage>
        <taxon>Eukaryota</taxon>
        <taxon>Fungi</taxon>
        <taxon>Dikarya</taxon>
        <taxon>Ascomycota</taxon>
        <taxon>Pezizomycotina</taxon>
        <taxon>Dothideomycetes</taxon>
        <taxon>Dothideomycetidae</taxon>
        <taxon>Dothideales</taxon>
        <taxon>Dothioraceae</taxon>
        <taxon>Neodothiora</taxon>
    </lineage>
</organism>
<comment type="subunit">
    <text evidence="1">Component of the NuA4 histone acetyltransferase complex.</text>
</comment>
<feature type="compositionally biased region" description="Basic and acidic residues" evidence="2">
    <location>
        <begin position="150"/>
        <end position="159"/>
    </location>
</feature>
<keyword evidence="5" id="KW-1185">Reference proteome</keyword>
<feature type="region of interest" description="Disordered" evidence="2">
    <location>
        <begin position="248"/>
        <end position="269"/>
    </location>
</feature>
<reference evidence="4 5" key="1">
    <citation type="submission" date="2024-07" db="EMBL/GenBank/DDBJ databases">
        <title>Draft sequence of the Neodothiora populina.</title>
        <authorList>
            <person name="Drown D.D."/>
            <person name="Schuette U.S."/>
            <person name="Buechlein A.B."/>
            <person name="Rusch D.R."/>
            <person name="Winton L.W."/>
            <person name="Adams G.A."/>
        </authorList>
    </citation>
    <scope>NUCLEOTIDE SEQUENCE [LARGE SCALE GENOMIC DNA]</scope>
    <source>
        <strain evidence="4 5">CPC 39397</strain>
    </source>
</reference>
<accession>A0ABR3PL26</accession>
<evidence type="ECO:0000313" key="5">
    <source>
        <dbReference type="Proteomes" id="UP001562354"/>
    </source>
</evidence>
<dbReference type="GeneID" id="95979194"/>
<dbReference type="EMBL" id="JBFMKM010000004">
    <property type="protein sequence ID" value="KAL1306839.1"/>
    <property type="molecule type" value="Genomic_DNA"/>
</dbReference>
<sequence>MAPATRETITVTESSQVLDEMSQAEFNRLAEEAIQKLYYLAPSCSSIGSRESGCVDSEINITSVSRRCETPAATHIDPSLLNWIQPSADTSAKQSDSRTPSDASFYTEVLTPRSMTPISHIWLKSAGRGRLSAETTRSPSRGVTDNINVSRDEASRDAVDGLPSEQADTKVGPLRRFKDLCYDPDENVWAMKKIVGHKALKSKEPGKVSLRFLTTWVGYDDPESDTWEPVSSFLGDGAKRLLTEYRKSHSLNGSKKPSRGTKHLCGTEGSGCSFLRRS</sequence>
<dbReference type="InterPro" id="IPR016197">
    <property type="entry name" value="Chromo-like_dom_sf"/>
</dbReference>
<evidence type="ECO:0000313" key="4">
    <source>
        <dbReference type="EMBL" id="KAL1306839.1"/>
    </source>
</evidence>
<evidence type="ECO:0000259" key="3">
    <source>
        <dbReference type="PROSITE" id="PS50013"/>
    </source>
</evidence>
<comment type="caution">
    <text evidence="4">The sequence shown here is derived from an EMBL/GenBank/DDBJ whole genome shotgun (WGS) entry which is preliminary data.</text>
</comment>
<feature type="region of interest" description="Disordered" evidence="2">
    <location>
        <begin position="132"/>
        <end position="167"/>
    </location>
</feature>
<dbReference type="Gene3D" id="2.40.50.40">
    <property type="match status" value="1"/>
</dbReference>
<feature type="compositionally biased region" description="Polar residues" evidence="2">
    <location>
        <begin position="133"/>
        <end position="149"/>
    </location>
</feature>
<dbReference type="PROSITE" id="PS50013">
    <property type="entry name" value="CHROMO_2"/>
    <property type="match status" value="1"/>
</dbReference>
<gene>
    <name evidence="4" type="ORF">AAFC00_005495</name>
</gene>
<protein>
    <recommendedName>
        <fullName evidence="3">Chromo domain-containing protein</fullName>
    </recommendedName>
</protein>